<dbReference type="AlphaFoldDB" id="A0A2P6R594"/>
<keyword evidence="1" id="KW-0472">Membrane</keyword>
<accession>A0A2P6R594</accession>
<evidence type="ECO:0000256" key="1">
    <source>
        <dbReference type="SAM" id="Phobius"/>
    </source>
</evidence>
<evidence type="ECO:0008006" key="4">
    <source>
        <dbReference type="Google" id="ProtNLM"/>
    </source>
</evidence>
<protein>
    <recommendedName>
        <fullName evidence="4">Transmembrane protein</fullName>
    </recommendedName>
</protein>
<gene>
    <name evidence="2" type="ORF">RchiOBHm_Chr3g0448541</name>
</gene>
<proteinExistence type="predicted"/>
<dbReference type="EMBL" id="PDCK01000041">
    <property type="protein sequence ID" value="PRQ41597.1"/>
    <property type="molecule type" value="Genomic_DNA"/>
</dbReference>
<name>A0A2P6R594_ROSCH</name>
<evidence type="ECO:0000313" key="3">
    <source>
        <dbReference type="Proteomes" id="UP000238479"/>
    </source>
</evidence>
<keyword evidence="1" id="KW-0812">Transmembrane</keyword>
<comment type="caution">
    <text evidence="2">The sequence shown here is derived from an EMBL/GenBank/DDBJ whole genome shotgun (WGS) entry which is preliminary data.</text>
</comment>
<dbReference type="Proteomes" id="UP000238479">
    <property type="component" value="Chromosome 3"/>
</dbReference>
<evidence type="ECO:0000313" key="2">
    <source>
        <dbReference type="EMBL" id="PRQ41597.1"/>
    </source>
</evidence>
<sequence length="145" mass="16549">MAKPLSREQRTEHLFRLVPYVVFLASSYVLYPPEWCLEAAKDNKHVTLILVLDYMVSAGLAYSLFKLKTLITSDLLCHQLMMIHLGFISTYVAALFFLSFTSVPKLHHSVRVAVAVATSLVLWRLKFVEENDKSLEDSGWICEVI</sequence>
<keyword evidence="1" id="KW-1133">Transmembrane helix</keyword>
<feature type="transmembrane region" description="Helical" evidence="1">
    <location>
        <begin position="46"/>
        <end position="65"/>
    </location>
</feature>
<feature type="transmembrane region" description="Helical" evidence="1">
    <location>
        <begin position="14"/>
        <end position="31"/>
    </location>
</feature>
<organism evidence="2 3">
    <name type="scientific">Rosa chinensis</name>
    <name type="common">China rose</name>
    <dbReference type="NCBI Taxonomy" id="74649"/>
    <lineage>
        <taxon>Eukaryota</taxon>
        <taxon>Viridiplantae</taxon>
        <taxon>Streptophyta</taxon>
        <taxon>Embryophyta</taxon>
        <taxon>Tracheophyta</taxon>
        <taxon>Spermatophyta</taxon>
        <taxon>Magnoliopsida</taxon>
        <taxon>eudicotyledons</taxon>
        <taxon>Gunneridae</taxon>
        <taxon>Pentapetalae</taxon>
        <taxon>rosids</taxon>
        <taxon>fabids</taxon>
        <taxon>Rosales</taxon>
        <taxon>Rosaceae</taxon>
        <taxon>Rosoideae</taxon>
        <taxon>Rosoideae incertae sedis</taxon>
        <taxon>Rosa</taxon>
    </lineage>
</organism>
<keyword evidence="3" id="KW-1185">Reference proteome</keyword>
<reference evidence="2 3" key="1">
    <citation type="journal article" date="2018" name="Nat. Genet.">
        <title>The Rosa genome provides new insights in the design of modern roses.</title>
        <authorList>
            <person name="Bendahmane M."/>
        </authorList>
    </citation>
    <scope>NUCLEOTIDE SEQUENCE [LARGE SCALE GENOMIC DNA]</scope>
    <source>
        <strain evidence="3">cv. Old Blush</strain>
    </source>
</reference>
<feature type="transmembrane region" description="Helical" evidence="1">
    <location>
        <begin position="77"/>
        <end position="100"/>
    </location>
</feature>
<dbReference type="Gramene" id="PRQ41597">
    <property type="protein sequence ID" value="PRQ41597"/>
    <property type="gene ID" value="RchiOBHm_Chr3g0448541"/>
</dbReference>